<proteinExistence type="predicted"/>
<name>A0A840E8L7_9BACT</name>
<reference evidence="1 2" key="1">
    <citation type="submission" date="2020-08" db="EMBL/GenBank/DDBJ databases">
        <title>Genomic Encyclopedia of Type Strains, Phase IV (KMG-IV): sequencing the most valuable type-strain genomes for metagenomic binning, comparative biology and taxonomic classification.</title>
        <authorList>
            <person name="Goeker M."/>
        </authorList>
    </citation>
    <scope>NUCLEOTIDE SEQUENCE [LARGE SCALE GENOMIC DNA]</scope>
    <source>
        <strain evidence="1 2">DSM 105137</strain>
    </source>
</reference>
<evidence type="ECO:0000313" key="1">
    <source>
        <dbReference type="EMBL" id="MBB4078139.1"/>
    </source>
</evidence>
<organism evidence="1 2">
    <name type="scientific">Neolewinella aquimaris</name>
    <dbReference type="NCBI Taxonomy" id="1835722"/>
    <lineage>
        <taxon>Bacteria</taxon>
        <taxon>Pseudomonadati</taxon>
        <taxon>Bacteroidota</taxon>
        <taxon>Saprospiria</taxon>
        <taxon>Saprospirales</taxon>
        <taxon>Lewinellaceae</taxon>
        <taxon>Neolewinella</taxon>
    </lineage>
</organism>
<evidence type="ECO:0000313" key="2">
    <source>
        <dbReference type="Proteomes" id="UP000576209"/>
    </source>
</evidence>
<dbReference type="Proteomes" id="UP000576209">
    <property type="component" value="Unassembled WGS sequence"/>
</dbReference>
<dbReference type="RefSeq" id="WP_183494362.1">
    <property type="nucleotide sequence ID" value="NZ_JACIFF010000001.1"/>
</dbReference>
<accession>A0A840E8L7</accession>
<dbReference type="AlphaFoldDB" id="A0A840E8L7"/>
<protein>
    <submittedName>
        <fullName evidence="1">Uncharacterized protein</fullName>
    </submittedName>
</protein>
<dbReference type="EMBL" id="JACIFF010000001">
    <property type="protein sequence ID" value="MBB4078139.1"/>
    <property type="molecule type" value="Genomic_DNA"/>
</dbReference>
<sequence length="574" mass="63172">MSNIRPLLVILILVLLIPEPATAQRRRKKDEDPWPPERAYSRLFLGGALQGVFERHYDFCGFTKSEGKRDYTPPTIEKFLGQRSLRTRVEKADINGGNLLSYVFSGREITAPLDAIRYSPTNLLYNELEGVNLLPQPREGFDAFVLTKNCGGYLKSSLDAGFKPPYAAFAAALDTDAKRSSSVLAMAGSFESPLSEVLGANDARTTELMARLWQFYEAHPEYLGEAYYLRQFDGVLIKHLTDSKEVIAAEQSVGVNVSLPLTARVNSSLSHRRENENTFTGSDWETIVYTDFSGPYTREAMFYRLPGPEEIADYFAGMRPVSGVSVPLREGAAHHHTVGIPGLPAALAGAAWHLEQLTGGVYQGAPGLSVSPTDRGISFTLSGHTAPSLFRSDGNKVVTVSYVLVLPSRGSMPSIRVPVTEQLNTSAHPLVDLAGTRFELHRRNTGQYALQWHLAVNVEDRENPLDAAGRFDAQKLSIGVPGETMDARVVATSYDARRAVLNVTLETERSWPLRMIDDRNMRTFPLEAELCLPVKEGFSVCRRPITARLAVPNITAPATPAIPFIRPSPDPAQG</sequence>
<keyword evidence="2" id="KW-1185">Reference proteome</keyword>
<gene>
    <name evidence="1" type="ORF">GGR28_000740</name>
</gene>
<comment type="caution">
    <text evidence="1">The sequence shown here is derived from an EMBL/GenBank/DDBJ whole genome shotgun (WGS) entry which is preliminary data.</text>
</comment>